<proteinExistence type="predicted"/>
<evidence type="ECO:0000259" key="1">
    <source>
        <dbReference type="Pfam" id="PF25181"/>
    </source>
</evidence>
<protein>
    <recommendedName>
        <fullName evidence="1">Bbp19-like phage domain-containing protein</fullName>
    </recommendedName>
</protein>
<evidence type="ECO:0000313" key="2">
    <source>
        <dbReference type="EMBL" id="QJA76178.1"/>
    </source>
</evidence>
<sequence length="113" mass="13206">MPEQQAIYGDDIDAERARQDKVSGEKEALLSWAYKECFGTPAGQLVFRDIMEQCHVFASIYTKSADIYYREGRRSVGLYLMHRRELSYEEVIEELRDLQYAKEPDLLKKKYGG</sequence>
<dbReference type="InterPro" id="IPR057447">
    <property type="entry name" value="Bbp19-like_phage"/>
</dbReference>
<name>A0A6M3K3A4_9ZZZZ</name>
<reference evidence="2" key="1">
    <citation type="submission" date="2020-03" db="EMBL/GenBank/DDBJ databases">
        <title>The deep terrestrial virosphere.</title>
        <authorList>
            <person name="Holmfeldt K."/>
            <person name="Nilsson E."/>
            <person name="Simone D."/>
            <person name="Lopez-Fernandez M."/>
            <person name="Wu X."/>
            <person name="de Brujin I."/>
            <person name="Lundin D."/>
            <person name="Andersson A."/>
            <person name="Bertilsson S."/>
            <person name="Dopson M."/>
        </authorList>
    </citation>
    <scope>NUCLEOTIDE SEQUENCE</scope>
    <source>
        <strain evidence="2">MM415A01569</strain>
    </source>
</reference>
<dbReference type="AlphaFoldDB" id="A0A6M3K3A4"/>
<feature type="domain" description="Bbp19-like phage" evidence="1">
    <location>
        <begin position="34"/>
        <end position="91"/>
    </location>
</feature>
<accession>A0A6M3K3A4</accession>
<dbReference type="EMBL" id="MT142209">
    <property type="protein sequence ID" value="QJA76178.1"/>
    <property type="molecule type" value="Genomic_DNA"/>
</dbReference>
<dbReference type="Pfam" id="PF25181">
    <property type="entry name" value="Phage_Bbp19"/>
    <property type="match status" value="1"/>
</dbReference>
<organism evidence="2">
    <name type="scientific">viral metagenome</name>
    <dbReference type="NCBI Taxonomy" id="1070528"/>
    <lineage>
        <taxon>unclassified sequences</taxon>
        <taxon>metagenomes</taxon>
        <taxon>organismal metagenomes</taxon>
    </lineage>
</organism>
<gene>
    <name evidence="2" type="ORF">MM415A01569_0012</name>
</gene>